<accession>A0AAX4NHT8</accession>
<dbReference type="AlphaFoldDB" id="A0AAX4NHT8"/>
<proteinExistence type="predicted"/>
<dbReference type="RefSeq" id="WP_393970999.1">
    <property type="nucleotide sequence ID" value="NZ_CP133772.1"/>
</dbReference>
<dbReference type="KEGG" id="omr:OXIME_001246"/>
<name>A0AAX4NHT8_9ARCH</name>
<evidence type="ECO:0000313" key="2">
    <source>
        <dbReference type="EMBL" id="WYY00665.1"/>
    </source>
</evidence>
<evidence type="ECO:0000256" key="1">
    <source>
        <dbReference type="SAM" id="Phobius"/>
    </source>
</evidence>
<gene>
    <name evidence="2" type="ORF">OXIME_001246</name>
</gene>
<protein>
    <submittedName>
        <fullName evidence="2">Uncharacterized protein</fullName>
    </submittedName>
</protein>
<sequence length="171" mass="18789">MRRKVFYTGLVILIIGIVLVVSGSALLSGKLITGDSFQHVDSDVFVTKNLQFNGTTFLLVTNTSANISLIRTSDMPLAGPGNISNYAISPTLSIFTDRTYKVGSGNYTLIFFGKLAPHVSYEYILQSQEYLASLEVIGIVLGIIGFIVMMVGAFMKEKSKEDDIMKQFEKL</sequence>
<evidence type="ECO:0000313" key="3">
    <source>
        <dbReference type="Proteomes" id="UP001451606"/>
    </source>
</evidence>
<feature type="transmembrane region" description="Helical" evidence="1">
    <location>
        <begin position="130"/>
        <end position="155"/>
    </location>
</feature>
<dbReference type="GeneID" id="95967983"/>
<reference evidence="2 3" key="1">
    <citation type="submission" date="2023-09" db="EMBL/GenBank/DDBJ databases">
        <authorList>
            <person name="Golyshina O.V."/>
            <person name="Lunev E.A."/>
            <person name="Bargiela R."/>
            <person name="Gaines M.C."/>
            <person name="Daum B."/>
            <person name="Bale N.J."/>
            <person name="Koenen M."/>
            <person name="Sinninghe Damst J.S."/>
            <person name="Yakimov M."/>
            <person name="Golyshin P.N."/>
        </authorList>
    </citation>
    <scope>NUCLEOTIDE SEQUENCE [LARGE SCALE GENOMIC DNA]</scope>
    <source>
        <strain evidence="2 3">M1</strain>
    </source>
</reference>
<dbReference type="Proteomes" id="UP001451606">
    <property type="component" value="Chromosome"/>
</dbReference>
<dbReference type="EMBL" id="CP133772">
    <property type="protein sequence ID" value="WYY00665.1"/>
    <property type="molecule type" value="Genomic_DNA"/>
</dbReference>
<feature type="transmembrane region" description="Helical" evidence="1">
    <location>
        <begin position="7"/>
        <end position="27"/>
    </location>
</feature>
<keyword evidence="1" id="KW-0472">Membrane</keyword>
<keyword evidence="3" id="KW-1185">Reference proteome</keyword>
<keyword evidence="1" id="KW-0812">Transmembrane</keyword>
<organism evidence="2 3">
    <name type="scientific">Oxyplasma meridianum</name>
    <dbReference type="NCBI Taxonomy" id="3073602"/>
    <lineage>
        <taxon>Archaea</taxon>
        <taxon>Methanobacteriati</taxon>
        <taxon>Thermoplasmatota</taxon>
        <taxon>Thermoplasmata</taxon>
        <taxon>Thermoplasmatales</taxon>
        <taxon>Thermoplasmataceae</taxon>
        <taxon>Oxyplasma</taxon>
    </lineage>
</organism>
<keyword evidence="1" id="KW-1133">Transmembrane helix</keyword>